<feature type="non-terminal residue" evidence="1">
    <location>
        <position position="1"/>
    </location>
</feature>
<gene>
    <name evidence="1" type="ORF">RPERSI_LOCUS32008</name>
</gene>
<reference evidence="1" key="1">
    <citation type="submission" date="2021-06" db="EMBL/GenBank/DDBJ databases">
        <authorList>
            <person name="Kallberg Y."/>
            <person name="Tangrot J."/>
            <person name="Rosling A."/>
        </authorList>
    </citation>
    <scope>NUCLEOTIDE SEQUENCE</scope>
    <source>
        <strain evidence="1">MA461A</strain>
    </source>
</reference>
<dbReference type="EMBL" id="CAJVQC010131518">
    <property type="protein sequence ID" value="CAG8841744.1"/>
    <property type="molecule type" value="Genomic_DNA"/>
</dbReference>
<dbReference type="Proteomes" id="UP000789920">
    <property type="component" value="Unassembled WGS sequence"/>
</dbReference>
<name>A0ACA9SKR8_9GLOM</name>
<accession>A0ACA9SKR8</accession>
<proteinExistence type="predicted"/>
<sequence>EAVRELSYELFHNYKQISDTEIKVQLKNKLENNKDCAEHLHLLEEKGFSFNRL</sequence>
<organism evidence="1 2">
    <name type="scientific">Racocetra persica</name>
    <dbReference type="NCBI Taxonomy" id="160502"/>
    <lineage>
        <taxon>Eukaryota</taxon>
        <taxon>Fungi</taxon>
        <taxon>Fungi incertae sedis</taxon>
        <taxon>Mucoromycota</taxon>
        <taxon>Glomeromycotina</taxon>
        <taxon>Glomeromycetes</taxon>
        <taxon>Diversisporales</taxon>
        <taxon>Gigasporaceae</taxon>
        <taxon>Racocetra</taxon>
    </lineage>
</organism>
<keyword evidence="2" id="KW-1185">Reference proteome</keyword>
<comment type="caution">
    <text evidence="1">The sequence shown here is derived from an EMBL/GenBank/DDBJ whole genome shotgun (WGS) entry which is preliminary data.</text>
</comment>
<evidence type="ECO:0000313" key="2">
    <source>
        <dbReference type="Proteomes" id="UP000789920"/>
    </source>
</evidence>
<protein>
    <submittedName>
        <fullName evidence="1">23720_t:CDS:1</fullName>
    </submittedName>
</protein>
<evidence type="ECO:0000313" key="1">
    <source>
        <dbReference type="EMBL" id="CAG8841744.1"/>
    </source>
</evidence>